<organism evidence="4 5">
    <name type="scientific">Domibacillus epiphyticus</name>
    <dbReference type="NCBI Taxonomy" id="1714355"/>
    <lineage>
        <taxon>Bacteria</taxon>
        <taxon>Bacillati</taxon>
        <taxon>Bacillota</taxon>
        <taxon>Bacilli</taxon>
        <taxon>Bacillales</taxon>
        <taxon>Bacillaceae</taxon>
        <taxon>Domibacillus</taxon>
    </lineage>
</organism>
<dbReference type="PANTHER" id="PTHR43788">
    <property type="entry name" value="DNA2/NAM7 HELICASE FAMILY MEMBER"/>
    <property type="match status" value="1"/>
</dbReference>
<dbReference type="GO" id="GO:0005524">
    <property type="term" value="F:ATP binding"/>
    <property type="evidence" value="ECO:0007669"/>
    <property type="project" value="UniProtKB-KW"/>
</dbReference>
<protein>
    <submittedName>
        <fullName evidence="4">Exonuclease</fullName>
    </submittedName>
</protein>
<evidence type="ECO:0000313" key="4">
    <source>
        <dbReference type="EMBL" id="OMP66428.1"/>
    </source>
</evidence>
<evidence type="ECO:0000256" key="1">
    <source>
        <dbReference type="ARBA" id="ARBA00022741"/>
    </source>
</evidence>
<gene>
    <name evidence="4" type="ORF">BTO28_12030</name>
</gene>
<dbReference type="CDD" id="cd18809">
    <property type="entry name" value="SF1_C_RecD"/>
    <property type="match status" value="1"/>
</dbReference>
<keyword evidence="4" id="KW-0269">Exonuclease</keyword>
<dbReference type="InterPro" id="IPR027417">
    <property type="entry name" value="P-loop_NTPase"/>
</dbReference>
<reference evidence="4 5" key="1">
    <citation type="submission" date="2016-12" db="EMBL/GenBank/DDBJ databases">
        <title>Domibacillus sp. SAB 38T whole genome sequencing.</title>
        <authorList>
            <person name="Verma A."/>
            <person name="Ojha A.K."/>
            <person name="Krishnamurthi S."/>
        </authorList>
    </citation>
    <scope>NUCLEOTIDE SEQUENCE [LARGE SCALE GENOMIC DNA]</scope>
    <source>
        <strain evidence="4 5">SAB 38</strain>
    </source>
</reference>
<dbReference type="InterPro" id="IPR027785">
    <property type="entry name" value="UvrD-like_helicase_C"/>
</dbReference>
<dbReference type="CDD" id="cd17933">
    <property type="entry name" value="DEXSc_RecD-like"/>
    <property type="match status" value="1"/>
</dbReference>
<dbReference type="InterPro" id="IPR003593">
    <property type="entry name" value="AAA+_ATPase"/>
</dbReference>
<dbReference type="InterPro" id="IPR050534">
    <property type="entry name" value="Coronavir_polyprotein_1ab"/>
</dbReference>
<evidence type="ECO:0000313" key="5">
    <source>
        <dbReference type="Proteomes" id="UP000188613"/>
    </source>
</evidence>
<dbReference type="PANTHER" id="PTHR43788:SF6">
    <property type="entry name" value="DNA HELICASE B"/>
    <property type="match status" value="1"/>
</dbReference>
<dbReference type="Pfam" id="PF13538">
    <property type="entry name" value="UvrD_C_2"/>
    <property type="match status" value="1"/>
</dbReference>
<keyword evidence="1" id="KW-0547">Nucleotide-binding</keyword>
<dbReference type="GO" id="GO:0004527">
    <property type="term" value="F:exonuclease activity"/>
    <property type="evidence" value="ECO:0007669"/>
    <property type="project" value="UniProtKB-KW"/>
</dbReference>
<dbReference type="Proteomes" id="UP000188613">
    <property type="component" value="Unassembled WGS sequence"/>
</dbReference>
<dbReference type="SMART" id="SM00382">
    <property type="entry name" value="AAA"/>
    <property type="match status" value="1"/>
</dbReference>
<dbReference type="Gene3D" id="2.30.30.940">
    <property type="match status" value="1"/>
</dbReference>
<comment type="caution">
    <text evidence="4">The sequence shown here is derived from an EMBL/GenBank/DDBJ whole genome shotgun (WGS) entry which is preliminary data.</text>
</comment>
<feature type="domain" description="AAA+ ATPase" evidence="3">
    <location>
        <begin position="590"/>
        <end position="735"/>
    </location>
</feature>
<keyword evidence="4" id="KW-0540">Nuclease</keyword>
<dbReference type="GO" id="GO:0003678">
    <property type="term" value="F:DNA helicase activity"/>
    <property type="evidence" value="ECO:0007669"/>
    <property type="project" value="UniProtKB-ARBA"/>
</dbReference>
<dbReference type="RefSeq" id="WP_076766587.1">
    <property type="nucleotide sequence ID" value="NZ_MSFI01000020.1"/>
</dbReference>
<dbReference type="AlphaFoldDB" id="A0A1V2A620"/>
<dbReference type="STRING" id="1714355.BTO28_12030"/>
<dbReference type="EMBL" id="MSFI01000020">
    <property type="protein sequence ID" value="OMP66428.1"/>
    <property type="molecule type" value="Genomic_DNA"/>
</dbReference>
<keyword evidence="4" id="KW-0378">Hydrolase</keyword>
<dbReference type="Gene3D" id="3.40.50.300">
    <property type="entry name" value="P-loop containing nucleotide triphosphate hydrolases"/>
    <property type="match status" value="2"/>
</dbReference>
<evidence type="ECO:0000256" key="2">
    <source>
        <dbReference type="ARBA" id="ARBA00022840"/>
    </source>
</evidence>
<keyword evidence="5" id="KW-1185">Reference proteome</keyword>
<evidence type="ECO:0000259" key="3">
    <source>
        <dbReference type="SMART" id="SM00382"/>
    </source>
</evidence>
<sequence length="1180" mass="137168">MPNHLSVRIAWHDNGWNGRVCNNPKENVYCVGRYSFPGDVIASKRNLEWEEENSGVHASELPRVLPCSYSINAFGDSEITAENEPPVFFNDNTKTKKWNMPPYSINTWPYEAMYDESAKRNGRFDPELRAKNMREYFADLEQGTSLIFYYANYDNPFSGEDKKYVLVGVARLKEIGDEMTYENQSEESLNRFGGFVWGRVIQSNYAEEGMRIPYHRYMDNEEILSKLAFIPENQRNFKYGTRKFSDDEALGLIERFLDIAHTLKELGDTTEDWNQRINWLSSLINELWEHRGLLPGLPAVMNYVNFSKAIPYVKTQIAKTDIREIKETLFGLLEGKVEAPPSLNIDKTELKKIQRHWKIKDDEERTILKDVLPRFDLSKEQIERIVSENRDESGVYSSLSEIIENPYLLNEEYIGDDSDDRITFYKIDHGVFPSPDLGEESMMDTDDPRRLKALCCEVLKQFNQHAFLDAKQILNKLNKSLSHMPEYKKDSFTLRHIEVDEDELAKSLYIRKTDQSIYLYRKHVYELERQIEKVIRTLLSRSKIKLKYPVTDNDWENMLYSPKSPILEKAPEQYKNILNEQVEICRQIFRQPISIIHGEAGTGKTTILKSIINGIMKAHGEGTTFQLLAPTGKAADRLRERTGKAAETIHSFLAKRGWLNNNMTFKRSGGTVETNVTTYIIDEASMIDVNLLATLFKAINLNTVQRLIFVGDVNQLPPIGVGKPFSDILHWLKSKFPESIGMLKTNCRQLESGGISLKLASLYTEGSNVEKEINSEDVLQKVQKGGKIDKDLSVVYWNDGEELKRKIYQTIISDIEEMRGEKVDPERLWEDFKILNQEDGNHSAEAFQIISPYRGEAFGTESINQLIQDVFNGSNKTNKGNLGGVSYFDKVIQYKNRPKSNPYWAYNMQTRSNEKVQIFNGELGFVHVHPFDKKKWYWNNFRLQQFQVLFNRKEHYRVNFNSKSAVEENLELAYAISVHKSQGSEFKRVYFVLPKSKKRLLSKELFYTGITRAQVHTTLFVEEDISPLLSLSRKEASELIKINSSTFEFEPIPLEFFDMDEWYEEGKIHRTLSDHMVQSKNEVIIANILFEEGIPFQYDVPLYADDGTFYRPDFTLQYRGDEWYIEHLGMLNVPSYREHWEKKKKWYDKHGFSQRLIVTADLNGVDAKAWRNVILDSLNK</sequence>
<accession>A0A1V2A620</accession>
<dbReference type="OrthoDB" id="9803432at2"/>
<name>A0A1V2A620_9BACI</name>
<keyword evidence="2" id="KW-0067">ATP-binding</keyword>
<dbReference type="Pfam" id="PF13604">
    <property type="entry name" value="AAA_30"/>
    <property type="match status" value="1"/>
</dbReference>
<proteinExistence type="predicted"/>
<dbReference type="SUPFAM" id="SSF52540">
    <property type="entry name" value="P-loop containing nucleoside triphosphate hydrolases"/>
    <property type="match status" value="1"/>
</dbReference>